<dbReference type="GO" id="GO:0031122">
    <property type="term" value="P:cytoplasmic microtubule organization"/>
    <property type="evidence" value="ECO:0007669"/>
    <property type="project" value="TreeGrafter"/>
</dbReference>
<feature type="region of interest" description="Disordered" evidence="5">
    <location>
        <begin position="147"/>
        <end position="183"/>
    </location>
</feature>
<feature type="domain" description="HOOK N-terminal" evidence="6">
    <location>
        <begin position="1"/>
        <end position="142"/>
    </location>
</feature>
<reference evidence="7 8" key="1">
    <citation type="journal article" date="2012" name="PLoS Pathog.">
        <title>Diverse lifestyles and strategies of plant pathogenesis encoded in the genomes of eighteen Dothideomycetes fungi.</title>
        <authorList>
            <person name="Ohm R.A."/>
            <person name="Feau N."/>
            <person name="Henrissat B."/>
            <person name="Schoch C.L."/>
            <person name="Horwitz B.A."/>
            <person name="Barry K.W."/>
            <person name="Condon B.J."/>
            <person name="Copeland A.C."/>
            <person name="Dhillon B."/>
            <person name="Glaser F."/>
            <person name="Hesse C.N."/>
            <person name="Kosti I."/>
            <person name="LaButti K."/>
            <person name="Lindquist E.A."/>
            <person name="Lucas S."/>
            <person name="Salamov A.A."/>
            <person name="Bradshaw R.E."/>
            <person name="Ciuffetti L."/>
            <person name="Hamelin R.C."/>
            <person name="Kema G.H.J."/>
            <person name="Lawrence C."/>
            <person name="Scott J.A."/>
            <person name="Spatafora J.W."/>
            <person name="Turgeon B.G."/>
            <person name="de Wit P.J.G.M."/>
            <person name="Zhong S."/>
            <person name="Goodwin S.B."/>
            <person name="Grigoriev I.V."/>
        </authorList>
    </citation>
    <scope>NUCLEOTIDE SEQUENCE [LARGE SCALE GENOMIC DNA]</scope>
    <source>
        <strain evidence="7 8">UAMH 10762</strain>
    </source>
</reference>
<dbReference type="InterPro" id="IPR043936">
    <property type="entry name" value="HOOK_N"/>
</dbReference>
<feature type="non-terminal residue" evidence="7">
    <location>
        <position position="429"/>
    </location>
</feature>
<dbReference type="PANTHER" id="PTHR18947:SF28">
    <property type="entry name" value="GIRDIN, ISOFORM A"/>
    <property type="match status" value="1"/>
</dbReference>
<dbReference type="SUPFAM" id="SSF116907">
    <property type="entry name" value="Hook domain"/>
    <property type="match status" value="1"/>
</dbReference>
<dbReference type="STRING" id="717646.M2MX75"/>
<dbReference type="PANTHER" id="PTHR18947">
    <property type="entry name" value="HOOK PROTEINS"/>
    <property type="match status" value="1"/>
</dbReference>
<evidence type="ECO:0000256" key="4">
    <source>
        <dbReference type="SAM" id="Coils"/>
    </source>
</evidence>
<dbReference type="AlphaFoldDB" id="M2MX75"/>
<dbReference type="GO" id="GO:0005815">
    <property type="term" value="C:microtubule organizing center"/>
    <property type="evidence" value="ECO:0007669"/>
    <property type="project" value="TreeGrafter"/>
</dbReference>
<protein>
    <recommendedName>
        <fullName evidence="6">HOOK N-terminal domain-containing protein</fullName>
    </recommendedName>
</protein>
<dbReference type="GO" id="GO:0030705">
    <property type="term" value="P:cytoskeleton-dependent intracellular transport"/>
    <property type="evidence" value="ECO:0007669"/>
    <property type="project" value="InterPro"/>
</dbReference>
<dbReference type="CDD" id="cd22211">
    <property type="entry name" value="HkD_SF"/>
    <property type="match status" value="1"/>
</dbReference>
<comment type="subcellular location">
    <subcellularLocation>
        <location evidence="1">Cytoplasm</location>
    </subcellularLocation>
</comment>
<dbReference type="GO" id="GO:0005737">
    <property type="term" value="C:cytoplasm"/>
    <property type="evidence" value="ECO:0007669"/>
    <property type="project" value="UniProtKB-SubCell"/>
</dbReference>
<dbReference type="eggNOG" id="ENOG502QQM8">
    <property type="taxonomic scope" value="Eukaryota"/>
</dbReference>
<dbReference type="OMA" id="RDVCNGQ"/>
<sequence>SLLEWVHSFNHIHENIRWADLSDGKELWTILQDIDGNYFRGSLPEPEVGPQGDWLRKWQNLKHVDRQISTYYRDVCNGQDGIAHGHVPDLKAVAAESSVRDLERLIMIVIRASMAGPASNQAMAQRLMGLGREKAMVIAQALRNMEEPAYADSEPTSRDASEYQSEPESVGQHKANGTKEGGVTYEDPLLEREEQLLQAQSTIEKLQASHVAAQRQLEQLRQDRERLQESFDAYRAEIDSKGGKHGGDDEFRKLQRQAESDRAYIDELEGHMQSSRSTVESYERQIDRFKAEYEVTQKLRDDIQMLQADNEELHQKLRANENLKKKIQSLQEQEKANVALREELRAANDRLSELERLKQVQAGLEKEIIEKKGLIRNQEYQITELTTTRKHAEYDAKVLAQKLAAARERHDRDHEALEELRLKMQEMKA</sequence>
<dbReference type="HOGENOM" id="CLU_013811_2_1_1"/>
<dbReference type="OrthoDB" id="2129491at2759"/>
<keyword evidence="8" id="KW-1185">Reference proteome</keyword>
<dbReference type="RefSeq" id="XP_007676221.1">
    <property type="nucleotide sequence ID" value="XM_007678031.1"/>
</dbReference>
<dbReference type="Gene3D" id="1.10.418.10">
    <property type="entry name" value="Calponin-like domain"/>
    <property type="match status" value="1"/>
</dbReference>
<dbReference type="GO" id="GO:0051959">
    <property type="term" value="F:dynein light intermediate chain binding"/>
    <property type="evidence" value="ECO:0007669"/>
    <property type="project" value="TreeGrafter"/>
</dbReference>
<evidence type="ECO:0000256" key="1">
    <source>
        <dbReference type="ARBA" id="ARBA00004496"/>
    </source>
</evidence>
<dbReference type="InterPro" id="IPR036872">
    <property type="entry name" value="CH_dom_sf"/>
</dbReference>
<evidence type="ECO:0000313" key="8">
    <source>
        <dbReference type="Proteomes" id="UP000011761"/>
    </source>
</evidence>
<dbReference type="GO" id="GO:0008017">
    <property type="term" value="F:microtubule binding"/>
    <property type="evidence" value="ECO:0007669"/>
    <property type="project" value="TreeGrafter"/>
</dbReference>
<feature type="non-terminal residue" evidence="7">
    <location>
        <position position="1"/>
    </location>
</feature>
<feature type="coiled-coil region" evidence="4">
    <location>
        <begin position="189"/>
        <end position="237"/>
    </location>
</feature>
<evidence type="ECO:0000256" key="2">
    <source>
        <dbReference type="ARBA" id="ARBA00022490"/>
    </source>
</evidence>
<organism evidence="7 8">
    <name type="scientific">Baudoinia panamericana (strain UAMH 10762)</name>
    <name type="common">Angels' share fungus</name>
    <name type="synonym">Baudoinia compniacensis (strain UAMH 10762)</name>
    <dbReference type="NCBI Taxonomy" id="717646"/>
    <lineage>
        <taxon>Eukaryota</taxon>
        <taxon>Fungi</taxon>
        <taxon>Dikarya</taxon>
        <taxon>Ascomycota</taxon>
        <taxon>Pezizomycotina</taxon>
        <taxon>Dothideomycetes</taxon>
        <taxon>Dothideomycetidae</taxon>
        <taxon>Mycosphaerellales</taxon>
        <taxon>Teratosphaeriaceae</taxon>
        <taxon>Baudoinia</taxon>
    </lineage>
</organism>
<evidence type="ECO:0000256" key="3">
    <source>
        <dbReference type="ARBA" id="ARBA00023054"/>
    </source>
</evidence>
<dbReference type="GeneID" id="19114966"/>
<evidence type="ECO:0000256" key="5">
    <source>
        <dbReference type="SAM" id="MobiDB-lite"/>
    </source>
</evidence>
<name>M2MX75_BAUPA</name>
<gene>
    <name evidence="7" type="ORF">BAUCODRAFT_50372</name>
</gene>
<accession>M2MX75</accession>
<dbReference type="KEGG" id="bcom:BAUCODRAFT_50372"/>
<dbReference type="Proteomes" id="UP000011761">
    <property type="component" value="Unassembled WGS sequence"/>
</dbReference>
<evidence type="ECO:0000259" key="6">
    <source>
        <dbReference type="Pfam" id="PF19047"/>
    </source>
</evidence>
<keyword evidence="3 4" id="KW-0175">Coiled coil</keyword>
<feature type="coiled-coil region" evidence="4">
    <location>
        <begin position="265"/>
        <end position="357"/>
    </location>
</feature>
<dbReference type="Pfam" id="PF19047">
    <property type="entry name" value="HOOK_N"/>
    <property type="match status" value="1"/>
</dbReference>
<dbReference type="EMBL" id="KB445555">
    <property type="protein sequence ID" value="EMC96153.1"/>
    <property type="molecule type" value="Genomic_DNA"/>
</dbReference>
<keyword evidence="2" id="KW-0963">Cytoplasm</keyword>
<dbReference type="Gene3D" id="1.10.287.1490">
    <property type="match status" value="1"/>
</dbReference>
<proteinExistence type="predicted"/>
<evidence type="ECO:0000313" key="7">
    <source>
        <dbReference type="EMBL" id="EMC96153.1"/>
    </source>
</evidence>